<dbReference type="OrthoDB" id="191139at2759"/>
<reference evidence="4" key="1">
    <citation type="submission" date="2022-12" db="EMBL/GenBank/DDBJ databases">
        <authorList>
            <person name="Petersen C."/>
        </authorList>
    </citation>
    <scope>NUCLEOTIDE SEQUENCE</scope>
    <source>
        <strain evidence="4">IBT 29677</strain>
    </source>
</reference>
<dbReference type="AlphaFoldDB" id="A0A9W9W773"/>
<sequence>MAATTHPEFSENTEAIEVAEAFPSEIRGKTIMVTGVNRGGIGFPTSQAFASQSPSMLIIVGRDPCKVQQSIDDLKAAFPDVHYRGLKVDLSSQQSVRDAAATVISWKDIPAIDIVINSAGIMGIQERTLSKDGIELHFATNHLGYWLLACLIMPKLIRAAELNPKGATRIINVSAASPQVSGMRWSDINFEKRNKDLPLEEQPDYQWFAMCGCPNIKEESFVPLDAYNRSKVANVLFSIAANNRLFYKYGILSVSLHPGVIETELGRNMSREDQETFAKLRQSVFKPRTLGAGASTSLVAALDPELAQGVGERKGDSENWGSYLDNCQISGKAHPLAVSNDEAEKLWGLSESLAKQAFEW</sequence>
<dbReference type="PANTHER" id="PTHR24320:SF283">
    <property type="entry name" value="RETINOL DEHYDROGENASE 11"/>
    <property type="match status" value="1"/>
</dbReference>
<evidence type="ECO:0000256" key="3">
    <source>
        <dbReference type="ARBA" id="ARBA00023002"/>
    </source>
</evidence>
<name>A0A9W9W773_9EURO</name>
<dbReference type="GO" id="GO:0016491">
    <property type="term" value="F:oxidoreductase activity"/>
    <property type="evidence" value="ECO:0007669"/>
    <property type="project" value="UniProtKB-KW"/>
</dbReference>
<dbReference type="PANTHER" id="PTHR24320">
    <property type="entry name" value="RETINOL DEHYDROGENASE"/>
    <property type="match status" value="1"/>
</dbReference>
<dbReference type="GeneID" id="81365117"/>
<dbReference type="SUPFAM" id="SSF51735">
    <property type="entry name" value="NAD(P)-binding Rossmann-fold domains"/>
    <property type="match status" value="1"/>
</dbReference>
<dbReference type="Proteomes" id="UP001147747">
    <property type="component" value="Unassembled WGS sequence"/>
</dbReference>
<dbReference type="Pfam" id="PF00106">
    <property type="entry name" value="adh_short"/>
    <property type="match status" value="1"/>
</dbReference>
<dbReference type="InterPro" id="IPR036291">
    <property type="entry name" value="NAD(P)-bd_dom_sf"/>
</dbReference>
<gene>
    <name evidence="4" type="ORF">N7509_001500</name>
</gene>
<keyword evidence="3" id="KW-0560">Oxidoreductase</keyword>
<dbReference type="InterPro" id="IPR002347">
    <property type="entry name" value="SDR_fam"/>
</dbReference>
<comment type="similarity">
    <text evidence="1">Belongs to the short-chain dehydrogenases/reductases (SDR) family.</text>
</comment>
<evidence type="ECO:0000256" key="2">
    <source>
        <dbReference type="ARBA" id="ARBA00022857"/>
    </source>
</evidence>
<evidence type="ECO:0000313" key="4">
    <source>
        <dbReference type="EMBL" id="KAJ5407617.1"/>
    </source>
</evidence>
<organism evidence="4 5">
    <name type="scientific">Penicillium cosmopolitanum</name>
    <dbReference type="NCBI Taxonomy" id="1131564"/>
    <lineage>
        <taxon>Eukaryota</taxon>
        <taxon>Fungi</taxon>
        <taxon>Dikarya</taxon>
        <taxon>Ascomycota</taxon>
        <taxon>Pezizomycotina</taxon>
        <taxon>Eurotiomycetes</taxon>
        <taxon>Eurotiomycetidae</taxon>
        <taxon>Eurotiales</taxon>
        <taxon>Aspergillaceae</taxon>
        <taxon>Penicillium</taxon>
    </lineage>
</organism>
<evidence type="ECO:0000256" key="1">
    <source>
        <dbReference type="ARBA" id="ARBA00006484"/>
    </source>
</evidence>
<accession>A0A9W9W773</accession>
<reference evidence="4" key="2">
    <citation type="journal article" date="2023" name="IMA Fungus">
        <title>Comparative genomic study of the Penicillium genus elucidates a diverse pangenome and 15 lateral gene transfer events.</title>
        <authorList>
            <person name="Petersen C."/>
            <person name="Sorensen T."/>
            <person name="Nielsen M.R."/>
            <person name="Sondergaard T.E."/>
            <person name="Sorensen J.L."/>
            <person name="Fitzpatrick D.A."/>
            <person name="Frisvad J.C."/>
            <person name="Nielsen K.L."/>
        </authorList>
    </citation>
    <scope>NUCLEOTIDE SEQUENCE</scope>
    <source>
        <strain evidence="4">IBT 29677</strain>
    </source>
</reference>
<keyword evidence="5" id="KW-1185">Reference proteome</keyword>
<proteinExistence type="inferred from homology"/>
<comment type="caution">
    <text evidence="4">The sequence shown here is derived from an EMBL/GenBank/DDBJ whole genome shotgun (WGS) entry which is preliminary data.</text>
</comment>
<dbReference type="Gene3D" id="3.40.50.720">
    <property type="entry name" value="NAD(P)-binding Rossmann-like Domain"/>
    <property type="match status" value="1"/>
</dbReference>
<protein>
    <submittedName>
        <fullName evidence="4">NAD(P)-binding protein</fullName>
    </submittedName>
</protein>
<evidence type="ECO:0000313" key="5">
    <source>
        <dbReference type="Proteomes" id="UP001147747"/>
    </source>
</evidence>
<dbReference type="RefSeq" id="XP_056491932.1">
    <property type="nucleotide sequence ID" value="XM_056626137.1"/>
</dbReference>
<dbReference type="EMBL" id="JAPZBU010000004">
    <property type="protein sequence ID" value="KAJ5407617.1"/>
    <property type="molecule type" value="Genomic_DNA"/>
</dbReference>
<keyword evidence="2" id="KW-0521">NADP</keyword>